<keyword evidence="2 6" id="KW-0479">Metal-binding</keyword>
<dbReference type="InterPro" id="IPR036226">
    <property type="entry name" value="LipOase_C_sf"/>
</dbReference>
<dbReference type="GO" id="GO:0031408">
    <property type="term" value="P:oxylipin biosynthetic process"/>
    <property type="evidence" value="ECO:0007669"/>
    <property type="project" value="UniProtKB-UniRule"/>
</dbReference>
<evidence type="ECO:0000256" key="8">
    <source>
        <dbReference type="SAM" id="MobiDB-lite"/>
    </source>
</evidence>
<dbReference type="PROSITE" id="PS51393">
    <property type="entry name" value="LIPOXYGENASE_3"/>
    <property type="match status" value="1"/>
</dbReference>
<feature type="compositionally biased region" description="Basic residues" evidence="8">
    <location>
        <begin position="112"/>
        <end position="123"/>
    </location>
</feature>
<proteinExistence type="inferred from homology"/>
<dbReference type="GO" id="GO:0034440">
    <property type="term" value="P:lipid oxidation"/>
    <property type="evidence" value="ECO:0007669"/>
    <property type="project" value="InterPro"/>
</dbReference>
<dbReference type="AlphaFoldDB" id="A0A5J9TAC5"/>
<dbReference type="Pfam" id="PF00305">
    <property type="entry name" value="Lipoxygenase"/>
    <property type="match status" value="2"/>
</dbReference>
<keyword evidence="7" id="KW-0276">Fatty acid metabolism</keyword>
<dbReference type="Gene3D" id="4.10.372.10">
    <property type="entry name" value="Lipoxygenase-1, Domain 3"/>
    <property type="match status" value="1"/>
</dbReference>
<dbReference type="UniPathway" id="UPA00382"/>
<evidence type="ECO:0000313" key="10">
    <source>
        <dbReference type="EMBL" id="TVU08187.1"/>
    </source>
</evidence>
<evidence type="ECO:0000256" key="7">
    <source>
        <dbReference type="RuleBase" id="RU003975"/>
    </source>
</evidence>
<evidence type="ECO:0000256" key="3">
    <source>
        <dbReference type="ARBA" id="ARBA00022964"/>
    </source>
</evidence>
<dbReference type="EMBL" id="RWGY01000039">
    <property type="protein sequence ID" value="TVU08187.1"/>
    <property type="molecule type" value="Genomic_DNA"/>
</dbReference>
<feature type="domain" description="Lipoxygenase" evidence="9">
    <location>
        <begin position="53"/>
        <end position="701"/>
    </location>
</feature>
<evidence type="ECO:0000313" key="11">
    <source>
        <dbReference type="Proteomes" id="UP000324897"/>
    </source>
</evidence>
<dbReference type="PANTHER" id="PTHR11771">
    <property type="entry name" value="LIPOXYGENASE"/>
    <property type="match status" value="1"/>
</dbReference>
<comment type="pathway">
    <text evidence="7">Lipid metabolism; oxylipin biosynthesis.</text>
</comment>
<name>A0A5J9TAC5_9POAL</name>
<dbReference type="InterPro" id="IPR001246">
    <property type="entry name" value="LipOase_plant"/>
</dbReference>
<feature type="compositionally biased region" description="Basic and acidic residues" evidence="8">
    <location>
        <begin position="124"/>
        <end position="134"/>
    </location>
</feature>
<dbReference type="SUPFAM" id="SSF48484">
    <property type="entry name" value="Lipoxigenase"/>
    <property type="match status" value="1"/>
</dbReference>
<comment type="cofactor">
    <cofactor evidence="1 6">
        <name>Fe cation</name>
        <dbReference type="ChEBI" id="CHEBI:24875"/>
    </cofactor>
</comment>
<keyword evidence="5 6" id="KW-0408">Iron</keyword>
<evidence type="ECO:0000256" key="5">
    <source>
        <dbReference type="ARBA" id="ARBA00023004"/>
    </source>
</evidence>
<feature type="non-terminal residue" evidence="10">
    <location>
        <position position="1"/>
    </location>
</feature>
<evidence type="ECO:0000256" key="4">
    <source>
        <dbReference type="ARBA" id="ARBA00023002"/>
    </source>
</evidence>
<dbReference type="InterPro" id="IPR027433">
    <property type="entry name" value="Lipoxygenase_dom_3"/>
</dbReference>
<dbReference type="InterPro" id="IPR000907">
    <property type="entry name" value="LipOase"/>
</dbReference>
<dbReference type="PROSITE" id="PS00711">
    <property type="entry name" value="LIPOXYGENASE_1"/>
    <property type="match status" value="1"/>
</dbReference>
<comment type="similarity">
    <text evidence="6">Belongs to the lipoxygenase family.</text>
</comment>
<dbReference type="InterPro" id="IPR013819">
    <property type="entry name" value="LipOase_C"/>
</dbReference>
<accession>A0A5J9TAC5</accession>
<dbReference type="InterPro" id="IPR020834">
    <property type="entry name" value="LipOase_CS"/>
</dbReference>
<reference evidence="10 11" key="1">
    <citation type="journal article" date="2019" name="Sci. Rep.">
        <title>A high-quality genome of Eragrostis curvula grass provides insights into Poaceae evolution and supports new strategies to enhance forage quality.</title>
        <authorList>
            <person name="Carballo J."/>
            <person name="Santos B.A.C.M."/>
            <person name="Zappacosta D."/>
            <person name="Garbus I."/>
            <person name="Selva J.P."/>
            <person name="Gallo C.A."/>
            <person name="Diaz A."/>
            <person name="Albertini E."/>
            <person name="Caccamo M."/>
            <person name="Echenique V."/>
        </authorList>
    </citation>
    <scope>NUCLEOTIDE SEQUENCE [LARGE SCALE GENOMIC DNA]</scope>
    <source>
        <strain evidence="11">cv. Victoria</strain>
        <tissue evidence="10">Leaf</tissue>
    </source>
</reference>
<evidence type="ECO:0000256" key="2">
    <source>
        <dbReference type="ARBA" id="ARBA00022723"/>
    </source>
</evidence>
<dbReference type="Proteomes" id="UP000324897">
    <property type="component" value="Chromosome 3"/>
</dbReference>
<dbReference type="PRINTS" id="PR00087">
    <property type="entry name" value="LIPOXYGENASE"/>
</dbReference>
<comment type="function">
    <text evidence="7">Plant lipoxygenase may be involved in a number of diverse aspects of plant physiology including growth and development, pest resistance, and senescence or responses to wounding.</text>
</comment>
<dbReference type="Gramene" id="TVU08187">
    <property type="protein sequence ID" value="TVU08187"/>
    <property type="gene ID" value="EJB05_41578"/>
</dbReference>
<feature type="region of interest" description="Disordered" evidence="8">
    <location>
        <begin position="104"/>
        <end position="134"/>
    </location>
</feature>
<dbReference type="GO" id="GO:0046872">
    <property type="term" value="F:metal ion binding"/>
    <property type="evidence" value="ECO:0007669"/>
    <property type="project" value="UniProtKB-UniRule"/>
</dbReference>
<keyword evidence="7" id="KW-0444">Lipid biosynthesis</keyword>
<dbReference type="PRINTS" id="PR00468">
    <property type="entry name" value="PLTLPOXGNASE"/>
</dbReference>
<keyword evidence="7" id="KW-0275">Fatty acid biosynthesis</keyword>
<dbReference type="GO" id="GO:0006633">
    <property type="term" value="P:fatty acid biosynthetic process"/>
    <property type="evidence" value="ECO:0007669"/>
    <property type="project" value="UniProtKB-KW"/>
</dbReference>
<evidence type="ECO:0000256" key="1">
    <source>
        <dbReference type="ARBA" id="ARBA00001962"/>
    </source>
</evidence>
<protein>
    <recommendedName>
        <fullName evidence="7">Lipoxygenase</fullName>
        <ecNumber evidence="7">1.13.11.-</ecNumber>
    </recommendedName>
</protein>
<dbReference type="GO" id="GO:0016702">
    <property type="term" value="F:oxidoreductase activity, acting on single donors with incorporation of molecular oxygen, incorporation of two atoms of oxygen"/>
    <property type="evidence" value="ECO:0007669"/>
    <property type="project" value="InterPro"/>
</dbReference>
<keyword evidence="3 6" id="KW-0223">Dioxygenase</keyword>
<keyword evidence="4 6" id="KW-0560">Oxidoreductase</keyword>
<dbReference type="Gene3D" id="4.10.375.10">
    <property type="entry name" value="Lipoxygenase-1, Domain 2"/>
    <property type="match status" value="1"/>
</dbReference>
<keyword evidence="7" id="KW-0925">Oxylipin biosynthesis</keyword>
<sequence length="701" mass="81572">METAPCKATFLESRPDDRIYMFEATFDDVFCTVGAVRLDNDYEHEMFITEVKSYLPSQTPKGVQQLRQSELEAIRGNGRGPRTKGDRIYDYDLYNDLGDNRPVLGGSDKYPYPRRCRTGRPKNKGKEERTKEPEDIYVPRDEAFSESKQNAFEAKKILSGLHANLRFLLHNNNSWTSLSAINRIYEDGYRNKPNKDEESKSELFWDLARKFFTLHWGQLFEYFKFETPEVYDADTLAWDRDEEFARETLGGMNPMSIRLVEKLPIVSQLDEEDYGPRESLLTEQLIEEQINGVMTAKEAVDNKKLFILDYHDALLPYVHDVRTLKDTTLYGSRTLFFLTKEGTLKPIAIELTRPSKPNGKQPWWRHVFTPHGSVSASKLWQLARTHVVAHDTGYHQLINHWLRTHCCVEPYIIAANRQLSQMHPIYRLLHPHFRYTMEINALARDLQRLLADGKLELTIEDYPYANDGLLIWDAIKEWISDYVNHYYSSNDDVINDQELQGWWKEVRTKGHEDKQHEPWWPKLDSGEARESLIQVLTTIIWITSGHHAAVNFGQYPYAGYIPNRPTIARQNIPLEMGDEAMKIYNKNPDKVLLDTFLSQFQSLNVIIVLDLLSSHSPDEQYMGTHVEPAWTADEKIKSAFYKFRGRLWDIVKKINKWNDDPTRKNRHGAGVVPYTLLRPCDGNPWDEKSVMEMGIPNSISI</sequence>
<dbReference type="EC" id="1.13.11.-" evidence="7"/>
<dbReference type="Gene3D" id="1.20.245.10">
    <property type="entry name" value="Lipoxygenase-1, Domain 5"/>
    <property type="match status" value="2"/>
</dbReference>
<organism evidence="10 11">
    <name type="scientific">Eragrostis curvula</name>
    <name type="common">weeping love grass</name>
    <dbReference type="NCBI Taxonomy" id="38414"/>
    <lineage>
        <taxon>Eukaryota</taxon>
        <taxon>Viridiplantae</taxon>
        <taxon>Streptophyta</taxon>
        <taxon>Embryophyta</taxon>
        <taxon>Tracheophyta</taxon>
        <taxon>Spermatophyta</taxon>
        <taxon>Magnoliopsida</taxon>
        <taxon>Liliopsida</taxon>
        <taxon>Poales</taxon>
        <taxon>Poaceae</taxon>
        <taxon>PACMAD clade</taxon>
        <taxon>Chloridoideae</taxon>
        <taxon>Eragrostideae</taxon>
        <taxon>Eragrostidinae</taxon>
        <taxon>Eragrostis</taxon>
    </lineage>
</organism>
<dbReference type="OrthoDB" id="407298at2759"/>
<keyword evidence="7" id="KW-0443">Lipid metabolism</keyword>
<evidence type="ECO:0000256" key="6">
    <source>
        <dbReference type="RuleBase" id="RU003974"/>
    </source>
</evidence>
<dbReference type="PROSITE" id="PS00081">
    <property type="entry name" value="LIPOXYGENASE_2"/>
    <property type="match status" value="1"/>
</dbReference>
<gene>
    <name evidence="10" type="ORF">EJB05_41578</name>
</gene>
<dbReference type="InterPro" id="IPR020833">
    <property type="entry name" value="LipOase_Fe_BS"/>
</dbReference>
<comment type="caution">
    <text evidence="10">The sequence shown here is derived from an EMBL/GenBank/DDBJ whole genome shotgun (WGS) entry which is preliminary data.</text>
</comment>
<dbReference type="Gene3D" id="3.10.450.60">
    <property type="match status" value="1"/>
</dbReference>
<evidence type="ECO:0000259" key="9">
    <source>
        <dbReference type="PROSITE" id="PS51393"/>
    </source>
</evidence>
<keyword evidence="11" id="KW-1185">Reference proteome</keyword>